<keyword evidence="2" id="KW-0812">Transmembrane</keyword>
<protein>
    <submittedName>
        <fullName evidence="3">Uncharacterized protein</fullName>
    </submittedName>
</protein>
<evidence type="ECO:0000313" key="3">
    <source>
        <dbReference type="EMBL" id="USQ77517.1"/>
    </source>
</evidence>
<feature type="region of interest" description="Disordered" evidence="1">
    <location>
        <begin position="210"/>
        <end position="257"/>
    </location>
</feature>
<dbReference type="RefSeq" id="WP_252622722.1">
    <property type="nucleotide sequence ID" value="NZ_CP099490.1"/>
</dbReference>
<organism evidence="3 4">
    <name type="scientific">Ornithinimicrobium cryptoxanthini</name>
    <dbReference type="NCBI Taxonomy" id="2934161"/>
    <lineage>
        <taxon>Bacteria</taxon>
        <taxon>Bacillati</taxon>
        <taxon>Actinomycetota</taxon>
        <taxon>Actinomycetes</taxon>
        <taxon>Micrococcales</taxon>
        <taxon>Ornithinimicrobiaceae</taxon>
        <taxon>Ornithinimicrobium</taxon>
    </lineage>
</organism>
<feature type="transmembrane region" description="Helical" evidence="2">
    <location>
        <begin position="79"/>
        <end position="99"/>
    </location>
</feature>
<feature type="compositionally biased region" description="Basic and acidic residues" evidence="1">
    <location>
        <begin position="225"/>
        <end position="238"/>
    </location>
</feature>
<dbReference type="Proteomes" id="UP001056535">
    <property type="component" value="Chromosome"/>
</dbReference>
<feature type="compositionally biased region" description="Acidic residues" evidence="1">
    <location>
        <begin position="211"/>
        <end position="221"/>
    </location>
</feature>
<proteinExistence type="predicted"/>
<evidence type="ECO:0000256" key="2">
    <source>
        <dbReference type="SAM" id="Phobius"/>
    </source>
</evidence>
<evidence type="ECO:0000256" key="1">
    <source>
        <dbReference type="SAM" id="MobiDB-lite"/>
    </source>
</evidence>
<keyword evidence="4" id="KW-1185">Reference proteome</keyword>
<name>A0ABY4YMZ1_9MICO</name>
<keyword evidence="2" id="KW-0472">Membrane</keyword>
<accession>A0ABY4YMZ1</accession>
<reference evidence="3" key="1">
    <citation type="submission" date="2022-06" db="EMBL/GenBank/DDBJ databases">
        <title>Ornithinimicrobium JY.X270.</title>
        <authorList>
            <person name="Huang Y."/>
        </authorList>
    </citation>
    <scope>NUCLEOTIDE SEQUENCE</scope>
    <source>
        <strain evidence="3">JY.X270</strain>
    </source>
</reference>
<feature type="transmembrane region" description="Helical" evidence="2">
    <location>
        <begin position="49"/>
        <end position="73"/>
    </location>
</feature>
<dbReference type="EMBL" id="CP099490">
    <property type="protein sequence ID" value="USQ77517.1"/>
    <property type="molecule type" value="Genomic_DNA"/>
</dbReference>
<keyword evidence="2" id="KW-1133">Transmembrane helix</keyword>
<gene>
    <name evidence="3" type="ORF">NF557_06310</name>
</gene>
<evidence type="ECO:0000313" key="4">
    <source>
        <dbReference type="Proteomes" id="UP001056535"/>
    </source>
</evidence>
<sequence>MAHIDYTALRMKPSPRKVAAWRESVRAHDEQAGLHGPASHGPRPHASSWVIVVASLAIAGAVISLITGLMILLTERDTFGLLAAAVVAAFVFGGLWVYFQWKVRQLAEGWSGAYRLMAFAADNGFHAVPVAGPAELPGRIFGRGLDGNRVRHDVVAWNQSGRRCQVATESWHSGNPADGDEPDDAGSCRYLAVHIGSYDLPQMTFFAWGIPDEDQSDDEQTDGPRLGDEQTDAHRAGDDPGNPGTQSGEPPSEQEHDLDPRLVLVPDSQALAQTIFTDRVVSLLSDPAQPRDAEVVEEWFLAYDLTDTDPLDVAGWERTFALVAALPAALGEPETKAG</sequence>